<proteinExistence type="predicted"/>
<accession>A0A9P8RHZ4</accession>
<organism evidence="1 2">
    <name type="scientific">Truncatella angustata</name>
    <dbReference type="NCBI Taxonomy" id="152316"/>
    <lineage>
        <taxon>Eukaryota</taxon>
        <taxon>Fungi</taxon>
        <taxon>Dikarya</taxon>
        <taxon>Ascomycota</taxon>
        <taxon>Pezizomycotina</taxon>
        <taxon>Sordariomycetes</taxon>
        <taxon>Xylariomycetidae</taxon>
        <taxon>Amphisphaeriales</taxon>
        <taxon>Sporocadaceae</taxon>
        <taxon>Truncatella</taxon>
    </lineage>
</organism>
<dbReference type="GeneID" id="70133204"/>
<dbReference type="RefSeq" id="XP_045951197.1">
    <property type="nucleotide sequence ID" value="XM_046104313.1"/>
</dbReference>
<gene>
    <name evidence="1" type="ORF">BKA67DRAFT_587282</name>
</gene>
<reference evidence="1" key="1">
    <citation type="journal article" date="2021" name="Nat. Commun.">
        <title>Genetic determinants of endophytism in the Arabidopsis root mycobiome.</title>
        <authorList>
            <person name="Mesny F."/>
            <person name="Miyauchi S."/>
            <person name="Thiergart T."/>
            <person name="Pickel B."/>
            <person name="Atanasova L."/>
            <person name="Karlsson M."/>
            <person name="Huettel B."/>
            <person name="Barry K.W."/>
            <person name="Haridas S."/>
            <person name="Chen C."/>
            <person name="Bauer D."/>
            <person name="Andreopoulos W."/>
            <person name="Pangilinan J."/>
            <person name="LaButti K."/>
            <person name="Riley R."/>
            <person name="Lipzen A."/>
            <person name="Clum A."/>
            <person name="Drula E."/>
            <person name="Henrissat B."/>
            <person name="Kohler A."/>
            <person name="Grigoriev I.V."/>
            <person name="Martin F.M."/>
            <person name="Hacquard S."/>
        </authorList>
    </citation>
    <scope>NUCLEOTIDE SEQUENCE</scope>
    <source>
        <strain evidence="1">MPI-SDFR-AT-0073</strain>
    </source>
</reference>
<evidence type="ECO:0000313" key="2">
    <source>
        <dbReference type="Proteomes" id="UP000758603"/>
    </source>
</evidence>
<comment type="caution">
    <text evidence="1">The sequence shown here is derived from an EMBL/GenBank/DDBJ whole genome shotgun (WGS) entry which is preliminary data.</text>
</comment>
<protein>
    <submittedName>
        <fullName evidence="1">Uncharacterized protein</fullName>
    </submittedName>
</protein>
<sequence length="69" mass="7843">MQLIMICCNVATDHAKGNVNACLHAHGRNTWGRRHSPRLEETSDWERSPALPPWSLDYRGRNNPCGNMV</sequence>
<dbReference type="AlphaFoldDB" id="A0A9P8RHZ4"/>
<dbReference type="Proteomes" id="UP000758603">
    <property type="component" value="Unassembled WGS sequence"/>
</dbReference>
<name>A0A9P8RHZ4_9PEZI</name>
<keyword evidence="2" id="KW-1185">Reference proteome</keyword>
<evidence type="ECO:0000313" key="1">
    <source>
        <dbReference type="EMBL" id="KAH6643267.1"/>
    </source>
</evidence>
<dbReference type="EMBL" id="JAGPXC010000013">
    <property type="protein sequence ID" value="KAH6643267.1"/>
    <property type="molecule type" value="Genomic_DNA"/>
</dbReference>